<dbReference type="Pfam" id="PF17776">
    <property type="entry name" value="NLRC4_HD2"/>
    <property type="match status" value="1"/>
</dbReference>
<gene>
    <name evidence="4" type="ORF">CCH79_00020986</name>
</gene>
<evidence type="ECO:0000313" key="5">
    <source>
        <dbReference type="Proteomes" id="UP000250572"/>
    </source>
</evidence>
<keyword evidence="1" id="KW-0433">Leucine-rich repeat</keyword>
<dbReference type="Gene3D" id="3.80.10.10">
    <property type="entry name" value="Ribonuclease Inhibitor"/>
    <property type="match status" value="1"/>
</dbReference>
<reference evidence="4 5" key="1">
    <citation type="journal article" date="2018" name="G3 (Bethesda)">
        <title>A High-Quality Reference Genome for the Invasive Mosquitofish Gambusia affinis Using a Chicago Library.</title>
        <authorList>
            <person name="Hoffberg S.L."/>
            <person name="Troendle N.J."/>
            <person name="Glenn T.C."/>
            <person name="Mahmud O."/>
            <person name="Louha S."/>
            <person name="Chalopin D."/>
            <person name="Bennetzen J.L."/>
            <person name="Mauricio R."/>
        </authorList>
    </citation>
    <scope>NUCLEOTIDE SEQUENCE [LARGE SCALE GENOMIC DNA]</scope>
    <source>
        <strain evidence="4">NE01/NJP1002.9</strain>
        <tissue evidence="4">Muscle</tissue>
    </source>
</reference>
<dbReference type="InterPro" id="IPR041267">
    <property type="entry name" value="NLRP_HD2"/>
</dbReference>
<dbReference type="InterPro" id="IPR032675">
    <property type="entry name" value="LRR_dom_sf"/>
</dbReference>
<dbReference type="AlphaFoldDB" id="A0A315WDU8"/>
<dbReference type="SUPFAM" id="SSF52047">
    <property type="entry name" value="RNI-like"/>
    <property type="match status" value="1"/>
</dbReference>
<organism evidence="4 5">
    <name type="scientific">Gambusia affinis</name>
    <name type="common">Western mosquitofish</name>
    <name type="synonym">Heterandria affinis</name>
    <dbReference type="NCBI Taxonomy" id="33528"/>
    <lineage>
        <taxon>Eukaryota</taxon>
        <taxon>Metazoa</taxon>
        <taxon>Chordata</taxon>
        <taxon>Craniata</taxon>
        <taxon>Vertebrata</taxon>
        <taxon>Euteleostomi</taxon>
        <taxon>Actinopterygii</taxon>
        <taxon>Neopterygii</taxon>
        <taxon>Teleostei</taxon>
        <taxon>Neoteleostei</taxon>
        <taxon>Acanthomorphata</taxon>
        <taxon>Ovalentaria</taxon>
        <taxon>Atherinomorphae</taxon>
        <taxon>Cyprinodontiformes</taxon>
        <taxon>Poeciliidae</taxon>
        <taxon>Poeciliinae</taxon>
        <taxon>Gambusia</taxon>
    </lineage>
</organism>
<comment type="caution">
    <text evidence="4">The sequence shown here is derived from an EMBL/GenBank/DDBJ whole genome shotgun (WGS) entry which is preliminary data.</text>
</comment>
<dbReference type="InterPro" id="IPR051261">
    <property type="entry name" value="NLR"/>
</dbReference>
<dbReference type="Proteomes" id="UP000250572">
    <property type="component" value="Unassembled WGS sequence"/>
</dbReference>
<feature type="domain" description="NACHT LRR and PYD" evidence="3">
    <location>
        <begin position="27"/>
        <end position="131"/>
    </location>
</feature>
<sequence length="253" mass="29419">MFHCFTTRNTEVVEKFLREQDTGKKIDAMERILQQNYSEPSLEDFMKRILEKFLSSKNGHLDLFVRFLHGLSVESNQRLLGCMLVQTKNSPETIQRVIKNLKEMNSSKISPERSINIFHCWVEIKDISVYQEIQQFLKSDNRSEKKLSEIQCSALAYMLQMSENVLEELDLKKYNTSEKGRLRLIPALKNFRKARLVGCRLSETECEVVVSALKENPSHLTELEISEIYGVRDSGMKHLCEILENPVCKVKIL</sequence>
<keyword evidence="5" id="KW-1185">Reference proteome</keyword>
<evidence type="ECO:0000313" key="4">
    <source>
        <dbReference type="EMBL" id="PWA33834.1"/>
    </source>
</evidence>
<evidence type="ECO:0000259" key="3">
    <source>
        <dbReference type="Pfam" id="PF17776"/>
    </source>
</evidence>
<name>A0A315WDU8_GAMAF</name>
<protein>
    <recommendedName>
        <fullName evidence="3">NACHT LRR and PYD domain-containing protein</fullName>
    </recommendedName>
</protein>
<feature type="non-terminal residue" evidence="4">
    <location>
        <position position="253"/>
    </location>
</feature>
<dbReference type="EMBL" id="NHOQ01000016">
    <property type="protein sequence ID" value="PWA33834.1"/>
    <property type="molecule type" value="Genomic_DNA"/>
</dbReference>
<evidence type="ECO:0000256" key="2">
    <source>
        <dbReference type="ARBA" id="ARBA00022737"/>
    </source>
</evidence>
<keyword evidence="2" id="KW-0677">Repeat</keyword>
<proteinExistence type="predicted"/>
<dbReference type="PANTHER" id="PTHR24106">
    <property type="entry name" value="NACHT, LRR AND CARD DOMAINS-CONTAINING"/>
    <property type="match status" value="1"/>
</dbReference>
<accession>A0A315WDU8</accession>
<evidence type="ECO:0000256" key="1">
    <source>
        <dbReference type="ARBA" id="ARBA00022614"/>
    </source>
</evidence>